<proteinExistence type="predicted"/>
<dbReference type="EMBL" id="ACKQ02000007">
    <property type="protein sequence ID" value="EFK34421.1"/>
    <property type="molecule type" value="Genomic_DNA"/>
</dbReference>
<keyword evidence="2" id="KW-1185">Reference proteome</keyword>
<sequence length="178" mass="21057">MKIFGFLFLIILMLFSCKEDRGSYHGGYYWIYGYGLPAMEKYEAMAGISEKWKIKHYSVGGCLVESEEMKRIDALNKRTYAVIERKYGKGWREKYRKDVDDFVMKSAGVMDVLITNPLFRNELKKYNIEIYNLDKEVLVLNDKDDFRVTVYKNELQYENKECFKVAVNTKNKTVNLIK</sequence>
<evidence type="ECO:0000313" key="2">
    <source>
        <dbReference type="Proteomes" id="UP000002969"/>
    </source>
</evidence>
<evidence type="ECO:0000313" key="1">
    <source>
        <dbReference type="EMBL" id="EFK34421.1"/>
    </source>
</evidence>
<reference evidence="1" key="1">
    <citation type="submission" date="2010-06" db="EMBL/GenBank/DDBJ databases">
        <authorList>
            <person name="Muzny D."/>
            <person name="Qin X."/>
            <person name="Buhay C."/>
            <person name="Dugan-Rocha S."/>
            <person name="Ding Y."/>
            <person name="Chen G."/>
            <person name="Hawes A."/>
            <person name="Holder M."/>
            <person name="Jhangiani S."/>
            <person name="Johnson A."/>
            <person name="Khan Z."/>
            <person name="Li Z."/>
            <person name="Liu W."/>
            <person name="Liu X."/>
            <person name="Perez L."/>
            <person name="Shen H."/>
            <person name="Wang Q."/>
            <person name="Watt J."/>
            <person name="Xi L."/>
            <person name="Xin Y."/>
            <person name="Zhou J."/>
            <person name="Deng J."/>
            <person name="Jiang H."/>
            <person name="Liu Y."/>
            <person name="Qu J."/>
            <person name="Song X.-Z."/>
            <person name="Zhang L."/>
            <person name="Villasana D."/>
            <person name="Johnson A."/>
            <person name="Liu J."/>
            <person name="Liyanage D."/>
            <person name="Lorensuhewa L."/>
            <person name="Robinson T."/>
            <person name="Song A."/>
            <person name="Song B.-B."/>
            <person name="Dinh H."/>
            <person name="Thornton R."/>
            <person name="Coyle M."/>
            <person name="Francisco L."/>
            <person name="Jackson L."/>
            <person name="Javaid M."/>
            <person name="Korchina V."/>
            <person name="Kovar C."/>
            <person name="Mata R."/>
            <person name="Mathew T."/>
            <person name="Ngo R."/>
            <person name="Nguyen L."/>
            <person name="Nguyen N."/>
            <person name="Okwuonu G."/>
            <person name="Ongeri F."/>
            <person name="Pham C."/>
            <person name="Simmons D."/>
            <person name="Wilczek-Boney K."/>
            <person name="Hale W."/>
            <person name="Jakkamsetti A."/>
            <person name="Pham P."/>
            <person name="Ruth R."/>
            <person name="San Lucas F."/>
            <person name="Warren J."/>
            <person name="Zhang J."/>
            <person name="Zhao Z."/>
            <person name="Zhou C."/>
            <person name="Zhu D."/>
            <person name="Lee S."/>
            <person name="Bess C."/>
            <person name="Blankenburg K."/>
            <person name="Forbes L."/>
            <person name="Fu Q."/>
            <person name="Gubbala S."/>
            <person name="Hirani K."/>
            <person name="Jayaseelan J.C."/>
            <person name="Lara F."/>
            <person name="Munidasa M."/>
            <person name="Palculict T."/>
            <person name="Patil S."/>
            <person name="Pu L.-L."/>
            <person name="Saada N."/>
            <person name="Tang L."/>
            <person name="Weissenberger G."/>
            <person name="Zhu Y."/>
            <person name="Hemphill L."/>
            <person name="Shang Y."/>
            <person name="Youmans B."/>
            <person name="Ayvaz T."/>
            <person name="Ross M."/>
            <person name="Santibanez J."/>
            <person name="Aqrawi P."/>
            <person name="Gross S."/>
            <person name="Joshi V."/>
            <person name="Fowler G."/>
            <person name="Nazareth L."/>
            <person name="Reid J."/>
            <person name="Worley K."/>
            <person name="Petrosino J."/>
            <person name="Highlander S."/>
            <person name="Gibbs R."/>
        </authorList>
    </citation>
    <scope>NUCLEOTIDE SEQUENCE [LARGE SCALE GENOMIC DNA]</scope>
    <source>
        <strain evidence="1">ATCC 35910</strain>
    </source>
</reference>
<dbReference type="Proteomes" id="UP000002969">
    <property type="component" value="Unassembled WGS sequence"/>
</dbReference>
<comment type="caution">
    <text evidence="1">The sequence shown here is derived from an EMBL/GenBank/DDBJ whole genome shotgun (WGS) entry which is preliminary data.</text>
</comment>
<gene>
    <name evidence="1" type="ORF">HMPREF0204_13490</name>
</gene>
<dbReference type="PROSITE" id="PS51257">
    <property type="entry name" value="PROKAR_LIPOPROTEIN"/>
    <property type="match status" value="1"/>
</dbReference>
<organism evidence="1 2">
    <name type="scientific">Chryseobacterium gleum ATCC 35910</name>
    <dbReference type="NCBI Taxonomy" id="525257"/>
    <lineage>
        <taxon>Bacteria</taxon>
        <taxon>Pseudomonadati</taxon>
        <taxon>Bacteroidota</taxon>
        <taxon>Flavobacteriia</taxon>
        <taxon>Flavobacteriales</taxon>
        <taxon>Weeksellaceae</taxon>
        <taxon>Chryseobacterium group</taxon>
        <taxon>Chryseobacterium</taxon>
    </lineage>
</organism>
<accession>A0ABN0AN02</accession>
<protein>
    <submittedName>
        <fullName evidence="1">Uncharacterized protein</fullName>
    </submittedName>
</protein>
<name>A0ABN0AN02_CHRGE</name>